<keyword evidence="6 10" id="KW-1133">Transmembrane helix</keyword>
<dbReference type="GO" id="GO:0015979">
    <property type="term" value="P:photosynthesis"/>
    <property type="evidence" value="ECO:0007669"/>
    <property type="project" value="UniProtKB-UniRule"/>
</dbReference>
<name>A0A1Z1MJI0_9FLOR</name>
<evidence type="ECO:0000256" key="1">
    <source>
        <dbReference type="ARBA" id="ARBA00002862"/>
    </source>
</evidence>
<dbReference type="PANTHER" id="PTHR33288:SF4">
    <property type="entry name" value="PHOTOSYSTEM I ASSEMBLY PROTEIN YCF4"/>
    <property type="match status" value="1"/>
</dbReference>
<dbReference type="InterPro" id="IPR003359">
    <property type="entry name" value="PSI_Ycf4_assembly"/>
</dbReference>
<evidence type="ECO:0000256" key="8">
    <source>
        <dbReference type="ARBA" id="ARBA00023136"/>
    </source>
</evidence>
<evidence type="ECO:0000256" key="7">
    <source>
        <dbReference type="ARBA" id="ARBA00023078"/>
    </source>
</evidence>
<comment type="similarity">
    <text evidence="2 10">Belongs to the Ycf4 family.</text>
</comment>
<keyword evidence="11" id="KW-0934">Plastid</keyword>
<dbReference type="RefSeq" id="YP_009396789.1">
    <property type="nucleotide sequence ID" value="NC_035284.1"/>
</dbReference>
<dbReference type="GO" id="GO:0009522">
    <property type="term" value="C:photosystem I"/>
    <property type="evidence" value="ECO:0007669"/>
    <property type="project" value="InterPro"/>
</dbReference>
<keyword evidence="4 10" id="KW-0602">Photosynthesis</keyword>
<feature type="transmembrane region" description="Helical" evidence="10">
    <location>
        <begin position="60"/>
        <end position="81"/>
    </location>
</feature>
<keyword evidence="8 10" id="KW-0472">Membrane</keyword>
<sequence length="187" mass="21458">MNQIKTDKIVGSRRLSNYWWAAIILLGGCGFFFIGISSYFNVFIDNLIYKSDLSFIPQGAVMTFYGMTGILISLFLWYTIFFDVGSGYNEFNNNTGIVTIFRLGFPGKNRILRLRYQIKEITAIKVQIQDGLSPKREIYLKIKDKREIPITKVGEPISIYDIEKKATEISTFLNVCLEGFDENLSNQ</sequence>
<evidence type="ECO:0000256" key="4">
    <source>
        <dbReference type="ARBA" id="ARBA00022531"/>
    </source>
</evidence>
<accession>A0A1Z1MJI0</accession>
<gene>
    <name evidence="10 11" type="primary">ycf4</name>
</gene>
<dbReference type="PROSITE" id="PS51257">
    <property type="entry name" value="PROKAR_LIPOPROTEIN"/>
    <property type="match status" value="1"/>
</dbReference>
<dbReference type="GO" id="GO:0009535">
    <property type="term" value="C:chloroplast thylakoid membrane"/>
    <property type="evidence" value="ECO:0007669"/>
    <property type="project" value="UniProtKB-SubCell"/>
</dbReference>
<dbReference type="EMBL" id="MF101440">
    <property type="protein sequence ID" value="ARW65975.1"/>
    <property type="molecule type" value="Genomic_DNA"/>
</dbReference>
<dbReference type="PANTHER" id="PTHR33288">
    <property type="match status" value="1"/>
</dbReference>
<evidence type="ECO:0000256" key="6">
    <source>
        <dbReference type="ARBA" id="ARBA00022989"/>
    </source>
</evidence>
<evidence type="ECO:0000256" key="10">
    <source>
        <dbReference type="HAMAP-Rule" id="MF_00437"/>
    </source>
</evidence>
<feature type="transmembrane region" description="Helical" evidence="10">
    <location>
        <begin position="18"/>
        <end position="40"/>
    </location>
</feature>
<dbReference type="AlphaFoldDB" id="A0A1Z1MJI0"/>
<organism evidence="11">
    <name type="scientific">Ophidocladus simpliciusculus</name>
    <dbReference type="NCBI Taxonomy" id="1261574"/>
    <lineage>
        <taxon>Eukaryota</taxon>
        <taxon>Rhodophyta</taxon>
        <taxon>Florideophyceae</taxon>
        <taxon>Rhodymeniophycidae</taxon>
        <taxon>Ceramiales</taxon>
        <taxon>Rhodomelaceae</taxon>
        <taxon>Herposiphonieae</taxon>
        <taxon>Ophidocladus</taxon>
    </lineage>
</organism>
<evidence type="ECO:0000256" key="5">
    <source>
        <dbReference type="ARBA" id="ARBA00022692"/>
    </source>
</evidence>
<keyword evidence="11" id="KW-0150">Chloroplast</keyword>
<evidence type="ECO:0000256" key="9">
    <source>
        <dbReference type="ARBA" id="ARBA00046286"/>
    </source>
</evidence>
<dbReference type="HAMAP" id="MF_00437">
    <property type="entry name" value="Ycf4"/>
    <property type="match status" value="1"/>
</dbReference>
<geneLocation type="chloroplast" evidence="11"/>
<proteinExistence type="inferred from homology"/>
<evidence type="ECO:0000256" key="3">
    <source>
        <dbReference type="ARBA" id="ARBA00015395"/>
    </source>
</evidence>
<dbReference type="Pfam" id="PF02392">
    <property type="entry name" value="Ycf4"/>
    <property type="match status" value="1"/>
</dbReference>
<reference evidence="11" key="1">
    <citation type="journal article" date="2017" name="J. Phycol.">
        <title>Analysis of chloroplast genomes and a supermatrix inform reclassification of the Rhodomelaceae (Rhodophyta).</title>
        <authorList>
            <person name="Diaz-Tapia P."/>
            <person name="Maggs C.A."/>
            <person name="West J.A."/>
            <person name="Verbruggen H."/>
        </authorList>
    </citation>
    <scope>NUCLEOTIDE SEQUENCE</scope>
    <source>
        <strain evidence="11">PD949</strain>
    </source>
</reference>
<comment type="subcellular location">
    <subcellularLocation>
        <location evidence="9">Plastid thylakoid membrane</location>
        <topology evidence="9">Multi-pass membrane protein</topology>
    </subcellularLocation>
    <subcellularLocation>
        <location evidence="10">Plastid</location>
        <location evidence="10">Chloroplast thylakoid membrane</location>
        <topology evidence="10">Multi-pass membrane protein</topology>
    </subcellularLocation>
</comment>
<dbReference type="GeneID" id="33359045"/>
<keyword evidence="7 10" id="KW-0793">Thylakoid</keyword>
<dbReference type="NCBIfam" id="NF002712">
    <property type="entry name" value="PRK02542.1"/>
    <property type="match status" value="1"/>
</dbReference>
<evidence type="ECO:0000256" key="2">
    <source>
        <dbReference type="ARBA" id="ARBA00008198"/>
    </source>
</evidence>
<protein>
    <recommendedName>
        <fullName evidence="3 10">Photosystem I assembly protein Ycf4</fullName>
    </recommendedName>
</protein>
<evidence type="ECO:0000313" key="11">
    <source>
        <dbReference type="EMBL" id="ARW65975.1"/>
    </source>
</evidence>
<keyword evidence="5 10" id="KW-0812">Transmembrane</keyword>
<comment type="function">
    <text evidence="1 10">Seems to be required for the assembly of the photosystem I complex.</text>
</comment>